<feature type="region of interest" description="Disordered" evidence="1">
    <location>
        <begin position="59"/>
        <end position="91"/>
    </location>
</feature>
<reference evidence="2 3" key="1">
    <citation type="submission" date="2023-01" db="EMBL/GenBank/DDBJ databases">
        <title>Analysis of 21 Apiospora genomes using comparative genomics revels a genus with tremendous synthesis potential of carbohydrate active enzymes and secondary metabolites.</title>
        <authorList>
            <person name="Sorensen T."/>
        </authorList>
    </citation>
    <scope>NUCLEOTIDE SEQUENCE [LARGE SCALE GENOMIC DNA]</scope>
    <source>
        <strain evidence="2 3">CBS 24483</strain>
    </source>
</reference>
<dbReference type="RefSeq" id="XP_066700830.1">
    <property type="nucleotide sequence ID" value="XM_066844718.1"/>
</dbReference>
<evidence type="ECO:0000313" key="3">
    <source>
        <dbReference type="Proteomes" id="UP001391051"/>
    </source>
</evidence>
<feature type="compositionally biased region" description="Low complexity" evidence="1">
    <location>
        <begin position="81"/>
        <end position="90"/>
    </location>
</feature>
<proteinExistence type="predicted"/>
<dbReference type="GeneID" id="92077780"/>
<sequence length="166" mass="18321">MPSDRQNMRIEVQPPDLVQSRQLLMPQMVVSIPHDVKCDFLYAHLFNLAGNPVANSMEGGAAAQMPREMDQDNTAGGSGGSSSSSSSSSSAAPRLYSVFPNLIITHSGKYRIYVEATAMDYENNQTERTAFAYSHEIEVKRRSVAEAKVSEKKRALLATLRNEGFY</sequence>
<dbReference type="EMBL" id="JAQQWE010000005">
    <property type="protein sequence ID" value="KAK7952768.1"/>
    <property type="molecule type" value="Genomic_DNA"/>
</dbReference>
<accession>A0ABR1QFJ4</accession>
<dbReference type="Proteomes" id="UP001391051">
    <property type="component" value="Unassembled WGS sequence"/>
</dbReference>
<organism evidence="2 3">
    <name type="scientific">Apiospora aurea</name>
    <dbReference type="NCBI Taxonomy" id="335848"/>
    <lineage>
        <taxon>Eukaryota</taxon>
        <taxon>Fungi</taxon>
        <taxon>Dikarya</taxon>
        <taxon>Ascomycota</taxon>
        <taxon>Pezizomycotina</taxon>
        <taxon>Sordariomycetes</taxon>
        <taxon>Xylariomycetidae</taxon>
        <taxon>Amphisphaeriales</taxon>
        <taxon>Apiosporaceae</taxon>
        <taxon>Apiospora</taxon>
    </lineage>
</organism>
<name>A0ABR1QFJ4_9PEZI</name>
<evidence type="ECO:0000313" key="2">
    <source>
        <dbReference type="EMBL" id="KAK7952768.1"/>
    </source>
</evidence>
<evidence type="ECO:0000256" key="1">
    <source>
        <dbReference type="SAM" id="MobiDB-lite"/>
    </source>
</evidence>
<evidence type="ECO:0008006" key="4">
    <source>
        <dbReference type="Google" id="ProtNLM"/>
    </source>
</evidence>
<comment type="caution">
    <text evidence="2">The sequence shown here is derived from an EMBL/GenBank/DDBJ whole genome shotgun (WGS) entry which is preliminary data.</text>
</comment>
<protein>
    <recommendedName>
        <fullName evidence="4">Velvet domain-containing protein</fullName>
    </recommendedName>
</protein>
<gene>
    <name evidence="2" type="ORF">PG986_008496</name>
</gene>
<keyword evidence="3" id="KW-1185">Reference proteome</keyword>